<evidence type="ECO:0000259" key="11">
    <source>
        <dbReference type="PROSITE" id="PS50106"/>
    </source>
</evidence>
<dbReference type="SUPFAM" id="SSF49562">
    <property type="entry name" value="C2 domain (Calcium/lipid-binding domain, CaLB)"/>
    <property type="match status" value="2"/>
</dbReference>
<evidence type="ECO:0000256" key="1">
    <source>
        <dbReference type="ARBA" id="ARBA00022553"/>
    </source>
</evidence>
<dbReference type="GO" id="GO:0042391">
    <property type="term" value="P:regulation of membrane potential"/>
    <property type="evidence" value="ECO:0007669"/>
    <property type="project" value="TreeGrafter"/>
</dbReference>
<dbReference type="SUPFAM" id="SSF50156">
    <property type="entry name" value="PDZ domain-like"/>
    <property type="match status" value="1"/>
</dbReference>
<keyword evidence="3" id="KW-0677">Repeat</keyword>
<feature type="domain" description="C2" evidence="10">
    <location>
        <begin position="662"/>
        <end position="780"/>
    </location>
</feature>
<feature type="region of interest" description="Disordered" evidence="9">
    <location>
        <begin position="172"/>
        <end position="206"/>
    </location>
</feature>
<dbReference type="Pfam" id="PF00595">
    <property type="entry name" value="PDZ"/>
    <property type="match status" value="1"/>
</dbReference>
<dbReference type="FunFam" id="2.30.42.10:FF:000003">
    <property type="entry name" value="Regulating synaptic membrane exocytosis protein 1, putative"/>
    <property type="match status" value="1"/>
</dbReference>
<feature type="region of interest" description="Disordered" evidence="9">
    <location>
        <begin position="344"/>
        <end position="494"/>
    </location>
</feature>
<dbReference type="CDD" id="cd04028">
    <property type="entry name" value="C2B_RIM1alpha"/>
    <property type="match status" value="1"/>
</dbReference>
<dbReference type="InterPro" id="IPR001478">
    <property type="entry name" value="PDZ"/>
</dbReference>
<keyword evidence="12" id="KW-1185">Reference proteome</keyword>
<dbReference type="GO" id="GO:0030154">
    <property type="term" value="P:cell differentiation"/>
    <property type="evidence" value="ECO:0007669"/>
    <property type="project" value="UniProtKB-KW"/>
</dbReference>
<protein>
    <submittedName>
        <fullName evidence="13">Regulating synaptic membrane exocytosis protein 1 isoform X47</fullName>
    </submittedName>
</protein>
<keyword evidence="7" id="KW-0770">Synapse</keyword>
<keyword evidence="6" id="KW-0862">Zinc</keyword>
<dbReference type="FunFam" id="2.60.40.150:FF:000001">
    <property type="entry name" value="Regulating synaptic membrane exocytosis 3, isoform CRA_a"/>
    <property type="match status" value="1"/>
</dbReference>
<keyword evidence="4" id="KW-0863">Zinc-finger</keyword>
<evidence type="ECO:0000256" key="4">
    <source>
        <dbReference type="ARBA" id="ARBA00022771"/>
    </source>
</evidence>
<dbReference type="RefSeq" id="XP_022366204.1">
    <property type="nucleotide sequence ID" value="XM_022510496.1"/>
</dbReference>
<dbReference type="InterPro" id="IPR000008">
    <property type="entry name" value="C2_dom"/>
</dbReference>
<feature type="region of interest" description="Disordered" evidence="9">
    <location>
        <begin position="1"/>
        <end position="21"/>
    </location>
</feature>
<gene>
    <name evidence="13" type="primary">LOC111152143</name>
</gene>
<keyword evidence="1" id="KW-0597">Phosphoprotein</keyword>
<proteinExistence type="predicted"/>
<evidence type="ECO:0000313" key="13">
    <source>
        <dbReference type="RefSeq" id="XP_022366204.1"/>
    </source>
</evidence>
<dbReference type="GO" id="GO:0048788">
    <property type="term" value="C:cytoskeleton of presynaptic active zone"/>
    <property type="evidence" value="ECO:0007669"/>
    <property type="project" value="TreeGrafter"/>
</dbReference>
<evidence type="ECO:0000256" key="5">
    <source>
        <dbReference type="ARBA" id="ARBA00022782"/>
    </source>
</evidence>
<evidence type="ECO:0000256" key="9">
    <source>
        <dbReference type="SAM" id="MobiDB-lite"/>
    </source>
</evidence>
<dbReference type="PANTHER" id="PTHR12157">
    <property type="entry name" value="REGULATING SYNAPTIC MEMBRANE EXOCYTOSIS PROTEIN"/>
    <property type="match status" value="1"/>
</dbReference>
<evidence type="ECO:0000256" key="7">
    <source>
        <dbReference type="ARBA" id="ARBA00023018"/>
    </source>
</evidence>
<evidence type="ECO:0000256" key="3">
    <source>
        <dbReference type="ARBA" id="ARBA00022737"/>
    </source>
</evidence>
<dbReference type="Gene3D" id="2.60.40.150">
    <property type="entry name" value="C2 domain"/>
    <property type="match status" value="2"/>
</dbReference>
<feature type="compositionally biased region" description="Basic and acidic residues" evidence="9">
    <location>
        <begin position="465"/>
        <end position="482"/>
    </location>
</feature>
<dbReference type="SMART" id="SM00239">
    <property type="entry name" value="C2"/>
    <property type="match status" value="2"/>
</dbReference>
<dbReference type="SMART" id="SM00228">
    <property type="entry name" value="PDZ"/>
    <property type="match status" value="1"/>
</dbReference>
<dbReference type="InterPro" id="IPR035892">
    <property type="entry name" value="C2_domain_sf"/>
</dbReference>
<dbReference type="PROSITE" id="PS50004">
    <property type="entry name" value="C2"/>
    <property type="match status" value="2"/>
</dbReference>
<dbReference type="Gene3D" id="2.30.42.10">
    <property type="match status" value="1"/>
</dbReference>
<dbReference type="PANTHER" id="PTHR12157:SF18">
    <property type="entry name" value="REGULATING SYNAPTIC MEMBRANE EXOCYTOSIS PROTEIN 1"/>
    <property type="match status" value="1"/>
</dbReference>
<reference evidence="13" key="1">
    <citation type="submission" date="2025-08" db="UniProtKB">
        <authorList>
            <consortium name="RefSeq"/>
        </authorList>
    </citation>
    <scope>IDENTIFICATION</scope>
    <source>
        <tissue evidence="13">Blood</tissue>
    </source>
</reference>
<dbReference type="GO" id="GO:0050806">
    <property type="term" value="P:positive regulation of synaptic transmission"/>
    <property type="evidence" value="ECO:0007669"/>
    <property type="project" value="TreeGrafter"/>
</dbReference>
<evidence type="ECO:0000256" key="2">
    <source>
        <dbReference type="ARBA" id="ARBA00022723"/>
    </source>
</evidence>
<keyword evidence="5" id="KW-0221">Differentiation</keyword>
<organism evidence="12 13">
    <name type="scientific">Enhydra lutris kenyoni</name>
    <name type="common">northern sea otter</name>
    <dbReference type="NCBI Taxonomy" id="391180"/>
    <lineage>
        <taxon>Eukaryota</taxon>
        <taxon>Metazoa</taxon>
        <taxon>Chordata</taxon>
        <taxon>Craniata</taxon>
        <taxon>Vertebrata</taxon>
        <taxon>Euteleostomi</taxon>
        <taxon>Mammalia</taxon>
        <taxon>Eutheria</taxon>
        <taxon>Laurasiatheria</taxon>
        <taxon>Carnivora</taxon>
        <taxon>Caniformia</taxon>
        <taxon>Musteloidea</taxon>
        <taxon>Mustelidae</taxon>
        <taxon>Lutrinae</taxon>
        <taxon>Enhydra</taxon>
    </lineage>
</organism>
<name>A0A2Y9K3C5_ENHLU</name>
<dbReference type="GO" id="GO:0031267">
    <property type="term" value="F:small GTPase binding"/>
    <property type="evidence" value="ECO:0007669"/>
    <property type="project" value="InterPro"/>
</dbReference>
<dbReference type="FunFam" id="2.60.40.150:FF:000003">
    <property type="entry name" value="Regulating synaptic membrane exocytosis protein 2"/>
    <property type="match status" value="1"/>
</dbReference>
<dbReference type="GO" id="GO:0008270">
    <property type="term" value="F:zinc ion binding"/>
    <property type="evidence" value="ECO:0007669"/>
    <property type="project" value="UniProtKB-KW"/>
</dbReference>
<feature type="domain" description="PDZ" evidence="11">
    <location>
        <begin position="79"/>
        <end position="165"/>
    </location>
</feature>
<dbReference type="GO" id="GO:0042734">
    <property type="term" value="C:presynaptic membrane"/>
    <property type="evidence" value="ECO:0007669"/>
    <property type="project" value="TreeGrafter"/>
</dbReference>
<dbReference type="Pfam" id="PF00168">
    <property type="entry name" value="C2"/>
    <property type="match status" value="2"/>
</dbReference>
<sequence>MCAPGTPISSEGWGEVRSLDSEEERVKARGAGAGDLDYYWLDPATWHSRETSPISSHPVTWQPSKEGDRLIGRVILNKRTTMPKESGALLGLKVVGGKMTDLGRLGAFITKVKKGSLADVVGHLRAGDEVLEWNGKPLPGATNEEVYNIILESKSEPQVEIIVSRPIGDIPRIPESSHPPLESSSSSFESQKMERPSISVISPTSPGALKDAPQVLPGQLSVKLWYDKVGHQLIVNVLQATDLPTRVDGRPRNPYVKMYFLPDRSDKSKRRTKTVKKVLEPKWNQTFVYSHVHRRDFRERMLEITVWDQPRVQEEESEFLGEILIELETALLDDEPHWYKLQTHDESSLPLPQPSPFMPRRHIHGESSSKKLQRSHRISDSDISDYEVDDGIGVVPPGYRSSARESKSTTLTVPEQQRTTHHRSRSVSPHRGDDQGRPRSRLPNVPLQRSLDEIHPTRRSRSPTRHHDASRSPVDHRSRDVDSQYLSEQDSELLMLPRAKRGRSAECLHTTSELQPSLDRARSASTNCLRPDTSLHSPERERMHRQASPTHPPPADTPFSSRRGRQLPQVPVRSSSIEQESGHKKLKSTIQRSTETGMAAEMRKMVRQPSRESTDGSINSYSSEGNLIFPGVRLGADSQFSDFLDGLGPAQLVGRQTLATPAMGDIQIGMEDKKGQLEVEVIRARSLTQKPGSKSTPAPYVKVYLLENGACIAKKKTRIARKTLDPLYQQSLVFDESPQGKVLQVIVWGDYGRMDHKCFMGVAQILLEELDLSSMVIGWYKLFPPSSLVDPTLTPLTRRASQSSLESSTGPPCIRS</sequence>
<evidence type="ECO:0000256" key="6">
    <source>
        <dbReference type="ARBA" id="ARBA00022833"/>
    </source>
</evidence>
<feature type="domain" description="C2" evidence="10">
    <location>
        <begin position="216"/>
        <end position="339"/>
    </location>
</feature>
<feature type="compositionally biased region" description="Low complexity" evidence="9">
    <location>
        <begin position="174"/>
        <end position="190"/>
    </location>
</feature>
<dbReference type="InterPro" id="IPR036034">
    <property type="entry name" value="PDZ_sf"/>
</dbReference>
<dbReference type="GO" id="GO:0048167">
    <property type="term" value="P:regulation of synaptic plasticity"/>
    <property type="evidence" value="ECO:0007669"/>
    <property type="project" value="TreeGrafter"/>
</dbReference>
<feature type="compositionally biased region" description="Polar residues" evidence="9">
    <location>
        <begin position="408"/>
        <end position="417"/>
    </location>
</feature>
<dbReference type="GeneID" id="111152143"/>
<dbReference type="CDD" id="cd06714">
    <property type="entry name" value="PDZ_RIM-like"/>
    <property type="match status" value="1"/>
</dbReference>
<dbReference type="PROSITE" id="PS50106">
    <property type="entry name" value="PDZ"/>
    <property type="match status" value="1"/>
</dbReference>
<dbReference type="GO" id="GO:2000300">
    <property type="term" value="P:regulation of synaptic vesicle exocytosis"/>
    <property type="evidence" value="ECO:0007669"/>
    <property type="project" value="TreeGrafter"/>
</dbReference>
<evidence type="ECO:0000313" key="12">
    <source>
        <dbReference type="Proteomes" id="UP000248482"/>
    </source>
</evidence>
<dbReference type="Proteomes" id="UP000248482">
    <property type="component" value="Unplaced"/>
</dbReference>
<dbReference type="GO" id="GO:0044325">
    <property type="term" value="F:transmembrane transporter binding"/>
    <property type="evidence" value="ECO:0007669"/>
    <property type="project" value="TreeGrafter"/>
</dbReference>
<dbReference type="CDD" id="cd04031">
    <property type="entry name" value="C2A_RIM1alpha"/>
    <property type="match status" value="1"/>
</dbReference>
<dbReference type="GO" id="GO:0048791">
    <property type="term" value="P:calcium ion-regulated exocytosis of neurotransmitter"/>
    <property type="evidence" value="ECO:0007669"/>
    <property type="project" value="TreeGrafter"/>
</dbReference>
<evidence type="ECO:0000259" key="10">
    <source>
        <dbReference type="PROSITE" id="PS50004"/>
    </source>
</evidence>
<feature type="region of interest" description="Disordered" evidence="9">
    <location>
        <begin position="507"/>
        <end position="592"/>
    </location>
</feature>
<dbReference type="AlphaFoldDB" id="A0A2Y9K3C5"/>
<accession>A0A2Y9K3C5</accession>
<dbReference type="InterPro" id="IPR039032">
    <property type="entry name" value="Rim-like"/>
</dbReference>
<comment type="subcellular location">
    <subcellularLocation>
        <location evidence="8">Synapse</location>
    </subcellularLocation>
</comment>
<evidence type="ECO:0000256" key="8">
    <source>
        <dbReference type="ARBA" id="ARBA00034103"/>
    </source>
</evidence>
<keyword evidence="2" id="KW-0479">Metal-binding</keyword>